<keyword evidence="2" id="KW-0677">Repeat</keyword>
<dbReference type="GeneID" id="14919080"/>
<keyword evidence="6" id="KW-1185">Reference proteome</keyword>
<keyword evidence="1" id="KW-0880">Kelch repeat</keyword>
<sequence>MKKNEEGSLARLQAAFAQLQTSVDGERGRLEADITKLEAERERLRREVDEIGTIRREWGALIKLNVGGRTFTTSKTTLTRYDDSLLGRMFSGRHDLANDEEGRVFIDRNGELFEHVLDFLREGTAWVAPDDATLMLRLEKEFDYFQLPFNVESLAASPSLALVPVQTGGGRVEREPTALFVVGGRNDEGSLTLGVVERYDPVANRWVSVGNLPASRNSAAAVALQDHVFVMGGLSADTSSVGFFDPSALGQASATTELAGWRALEGLSTVRNGLAGVALGGRIYALGGHNNAIYLSSVERFDARTNLWERVAEMTTPRYALAAVVLGGRIYAIGGHSGTAPLASVEVYDPATDQWSTGVVPDMPTARYYLAAAVLHGRIYVLGGFGEACQAAVECYDPATNAWTTVAPMSTPKYALAAASVGGKLYALGGFDDTTTFATAERYDPATNAWSRMADMPTAKYALASVAW</sequence>
<keyword evidence="5" id="KW-0407">Ion channel</keyword>
<dbReference type="InterPro" id="IPR000210">
    <property type="entry name" value="BTB/POZ_dom"/>
</dbReference>
<feature type="coiled-coil region" evidence="3">
    <location>
        <begin position="27"/>
        <end position="57"/>
    </location>
</feature>
<dbReference type="SMART" id="SM00225">
    <property type="entry name" value="BTB"/>
    <property type="match status" value="1"/>
</dbReference>
<dbReference type="SUPFAM" id="SSF117281">
    <property type="entry name" value="Kelch motif"/>
    <property type="match status" value="2"/>
</dbReference>
<dbReference type="SMART" id="SM00612">
    <property type="entry name" value="Kelch"/>
    <property type="match status" value="5"/>
</dbReference>
<evidence type="ECO:0000313" key="5">
    <source>
        <dbReference type="EMBL" id="ELR18150.1"/>
    </source>
</evidence>
<dbReference type="Pfam" id="PF02214">
    <property type="entry name" value="BTB_2"/>
    <property type="match status" value="1"/>
</dbReference>
<dbReference type="GO" id="GO:0034220">
    <property type="term" value="P:monoatomic ion transmembrane transport"/>
    <property type="evidence" value="ECO:0007669"/>
    <property type="project" value="UniProtKB-KW"/>
</dbReference>
<dbReference type="InterPro" id="IPR011333">
    <property type="entry name" value="SKP1/BTB/POZ_sf"/>
</dbReference>
<dbReference type="Proteomes" id="UP000011083">
    <property type="component" value="Unassembled WGS sequence"/>
</dbReference>
<gene>
    <name evidence="5" type="ORF">ACA1_368820</name>
</gene>
<proteinExistence type="predicted"/>
<evidence type="ECO:0000313" key="6">
    <source>
        <dbReference type="Proteomes" id="UP000011083"/>
    </source>
</evidence>
<dbReference type="AlphaFoldDB" id="M0QSU2"/>
<dbReference type="InterPro" id="IPR015915">
    <property type="entry name" value="Kelch-typ_b-propeller"/>
</dbReference>
<dbReference type="PANTHER" id="PTHR46344">
    <property type="entry name" value="OS02G0202900 PROTEIN"/>
    <property type="match status" value="1"/>
</dbReference>
<dbReference type="PANTHER" id="PTHR46344:SF27">
    <property type="entry name" value="KELCH REPEAT SUPERFAMILY PROTEIN"/>
    <property type="match status" value="1"/>
</dbReference>
<dbReference type="STRING" id="1257118.M0QSU2"/>
<dbReference type="VEuPathDB" id="AmoebaDB:ACA1_368820"/>
<dbReference type="RefSeq" id="XP_004340170.1">
    <property type="nucleotide sequence ID" value="XM_004340122.1"/>
</dbReference>
<keyword evidence="5" id="KW-0406">Ion transport</keyword>
<organism evidence="5 6">
    <name type="scientific">Acanthamoeba castellanii (strain ATCC 30010 / Neff)</name>
    <dbReference type="NCBI Taxonomy" id="1257118"/>
    <lineage>
        <taxon>Eukaryota</taxon>
        <taxon>Amoebozoa</taxon>
        <taxon>Discosea</taxon>
        <taxon>Longamoebia</taxon>
        <taxon>Centramoebida</taxon>
        <taxon>Acanthamoebidae</taxon>
        <taxon>Acanthamoeba</taxon>
    </lineage>
</organism>
<dbReference type="GO" id="GO:0051260">
    <property type="term" value="P:protein homooligomerization"/>
    <property type="evidence" value="ECO:0007669"/>
    <property type="project" value="InterPro"/>
</dbReference>
<evidence type="ECO:0000256" key="2">
    <source>
        <dbReference type="ARBA" id="ARBA00022737"/>
    </source>
</evidence>
<dbReference type="EMBL" id="KB007960">
    <property type="protein sequence ID" value="ELR18150.1"/>
    <property type="molecule type" value="Genomic_DNA"/>
</dbReference>
<keyword evidence="3" id="KW-0175">Coiled coil</keyword>
<dbReference type="KEGG" id="acan:ACA1_368820"/>
<dbReference type="PROSITE" id="PS50097">
    <property type="entry name" value="BTB"/>
    <property type="match status" value="1"/>
</dbReference>
<evidence type="ECO:0000256" key="1">
    <source>
        <dbReference type="ARBA" id="ARBA00022441"/>
    </source>
</evidence>
<dbReference type="Pfam" id="PF01344">
    <property type="entry name" value="Kelch_1"/>
    <property type="match status" value="2"/>
</dbReference>
<dbReference type="SUPFAM" id="SSF54695">
    <property type="entry name" value="POZ domain"/>
    <property type="match status" value="1"/>
</dbReference>
<dbReference type="InterPro" id="IPR003131">
    <property type="entry name" value="T1-type_BTB"/>
</dbReference>
<protein>
    <submittedName>
        <fullName evidence="5">K+ channel tetramerisation subfamily protein</fullName>
    </submittedName>
</protein>
<dbReference type="OrthoDB" id="18588at2759"/>
<feature type="domain" description="BTB" evidence="4">
    <location>
        <begin position="60"/>
        <end position="129"/>
    </location>
</feature>
<evidence type="ECO:0000259" key="4">
    <source>
        <dbReference type="PROSITE" id="PS50097"/>
    </source>
</evidence>
<evidence type="ECO:0000256" key="3">
    <source>
        <dbReference type="SAM" id="Coils"/>
    </source>
</evidence>
<dbReference type="Gene3D" id="2.120.10.80">
    <property type="entry name" value="Kelch-type beta propeller"/>
    <property type="match status" value="2"/>
</dbReference>
<accession>M0QSU2</accession>
<reference evidence="5 6" key="1">
    <citation type="journal article" date="2013" name="Genome Biol.">
        <title>Genome of Acanthamoeba castellanii highlights extensive lateral gene transfer and early evolution of tyrosine kinase signaling.</title>
        <authorList>
            <person name="Clarke M."/>
            <person name="Lohan A.J."/>
            <person name="Liu B."/>
            <person name="Lagkouvardos I."/>
            <person name="Roy S."/>
            <person name="Zafar N."/>
            <person name="Bertelli C."/>
            <person name="Schilde C."/>
            <person name="Kianianmomeni A."/>
            <person name="Burglin T.R."/>
            <person name="Frech C."/>
            <person name="Turcotte B."/>
            <person name="Kopec K.O."/>
            <person name="Synnott J.M."/>
            <person name="Choo C."/>
            <person name="Paponov I."/>
            <person name="Finkler A."/>
            <person name="Soon Heng Tan C."/>
            <person name="Hutchins A.P."/>
            <person name="Weinmeier T."/>
            <person name="Rattei T."/>
            <person name="Chu J.S."/>
            <person name="Gimenez G."/>
            <person name="Irimia M."/>
            <person name="Rigden D.J."/>
            <person name="Fitzpatrick D.A."/>
            <person name="Lorenzo-Morales J."/>
            <person name="Bateman A."/>
            <person name="Chiu C.H."/>
            <person name="Tang P."/>
            <person name="Hegemann P."/>
            <person name="Fromm H."/>
            <person name="Raoult D."/>
            <person name="Greub G."/>
            <person name="Miranda-Saavedra D."/>
            <person name="Chen N."/>
            <person name="Nash P."/>
            <person name="Ginger M.L."/>
            <person name="Horn M."/>
            <person name="Schaap P."/>
            <person name="Caler L."/>
            <person name="Loftus B."/>
        </authorList>
    </citation>
    <scope>NUCLEOTIDE SEQUENCE [LARGE SCALE GENOMIC DNA]</scope>
    <source>
        <strain evidence="5 6">Neff</strain>
    </source>
</reference>
<dbReference type="InterPro" id="IPR006652">
    <property type="entry name" value="Kelch_1"/>
</dbReference>
<dbReference type="Pfam" id="PF24681">
    <property type="entry name" value="Kelch_KLHDC2_KLHL20_DRC7"/>
    <property type="match status" value="1"/>
</dbReference>
<dbReference type="OMA" id="HTHANSW"/>
<name>M0QSU2_ACACF</name>
<keyword evidence="5" id="KW-0813">Transport</keyword>
<dbReference type="Gene3D" id="3.30.710.10">
    <property type="entry name" value="Potassium Channel Kv1.1, Chain A"/>
    <property type="match status" value="1"/>
</dbReference>